<evidence type="ECO:0000313" key="2">
    <source>
        <dbReference type="EMBL" id="CCH19039.1"/>
    </source>
</evidence>
<evidence type="ECO:0000313" key="3">
    <source>
        <dbReference type="Proteomes" id="UP000003448"/>
    </source>
</evidence>
<reference evidence="3" key="1">
    <citation type="journal article" date="2012" name="J. Bacteriol.">
        <title>Genome Sequence of Micromonospora lupini Lupac 08, Isolated from Root Nodules of Lupinus angustifolius.</title>
        <authorList>
            <person name="Alonso-Vega P."/>
            <person name="Normand P."/>
            <person name="Bacigalupe R."/>
            <person name="Pujic P."/>
            <person name="Lajus A."/>
            <person name="Vallenet D."/>
            <person name="Carro L."/>
            <person name="Coll P."/>
            <person name="Trujillo M.E."/>
        </authorList>
    </citation>
    <scope>NUCLEOTIDE SEQUENCE [LARGE SCALE GENOMIC DNA]</scope>
    <source>
        <strain evidence="3">Lupac 08</strain>
    </source>
</reference>
<organism evidence="2 3">
    <name type="scientific">Micromonospora lupini str. Lupac 08</name>
    <dbReference type="NCBI Taxonomy" id="1150864"/>
    <lineage>
        <taxon>Bacteria</taxon>
        <taxon>Bacillati</taxon>
        <taxon>Actinomycetota</taxon>
        <taxon>Actinomycetes</taxon>
        <taxon>Micromonosporales</taxon>
        <taxon>Micromonosporaceae</taxon>
        <taxon>Micromonospora</taxon>
    </lineage>
</organism>
<keyword evidence="3" id="KW-1185">Reference proteome</keyword>
<dbReference type="STRING" id="1150864.MILUP08_43955"/>
<name>I0L5E2_9ACTN</name>
<dbReference type="AlphaFoldDB" id="I0L5E2"/>
<sequence length="73" mass="7549">MERLIAVVEGNHNLGLVETAGEQAPESLAAHVGAAGHGCSWPQSEAANNAKDNPVYPSRTSGAHDGQRDSADQ</sequence>
<protein>
    <submittedName>
        <fullName evidence="2">Uncharacterized protein</fullName>
    </submittedName>
</protein>
<gene>
    <name evidence="2" type="ORF">MILUP08_43955</name>
</gene>
<accession>I0L5E2</accession>
<feature type="compositionally biased region" description="Polar residues" evidence="1">
    <location>
        <begin position="41"/>
        <end position="51"/>
    </location>
</feature>
<dbReference type="EMBL" id="CAIE01000031">
    <property type="protein sequence ID" value="CCH19039.1"/>
    <property type="molecule type" value="Genomic_DNA"/>
</dbReference>
<feature type="region of interest" description="Disordered" evidence="1">
    <location>
        <begin position="34"/>
        <end position="73"/>
    </location>
</feature>
<evidence type="ECO:0000256" key="1">
    <source>
        <dbReference type="SAM" id="MobiDB-lite"/>
    </source>
</evidence>
<comment type="caution">
    <text evidence="2">The sequence shown here is derived from an EMBL/GenBank/DDBJ whole genome shotgun (WGS) entry which is preliminary data.</text>
</comment>
<proteinExistence type="predicted"/>
<dbReference type="Proteomes" id="UP000003448">
    <property type="component" value="Unassembled WGS sequence"/>
</dbReference>